<evidence type="ECO:0000313" key="14">
    <source>
        <dbReference type="EnsemblMetazoa" id="SMAR004354-PA"/>
    </source>
</evidence>
<keyword evidence="15" id="KW-1185">Reference proteome</keyword>
<dbReference type="PhylomeDB" id="T1ITA9"/>
<feature type="transmembrane region" description="Helical" evidence="13">
    <location>
        <begin position="157"/>
        <end position="174"/>
    </location>
</feature>
<evidence type="ECO:0000256" key="3">
    <source>
        <dbReference type="ARBA" id="ARBA00022448"/>
    </source>
</evidence>
<dbReference type="Pfam" id="PF00858">
    <property type="entry name" value="ASC"/>
    <property type="match status" value="1"/>
</dbReference>
<organism evidence="14 15">
    <name type="scientific">Strigamia maritima</name>
    <name type="common">European centipede</name>
    <name type="synonym">Geophilus maritimus</name>
    <dbReference type="NCBI Taxonomy" id="126957"/>
    <lineage>
        <taxon>Eukaryota</taxon>
        <taxon>Metazoa</taxon>
        <taxon>Ecdysozoa</taxon>
        <taxon>Arthropoda</taxon>
        <taxon>Myriapoda</taxon>
        <taxon>Chilopoda</taxon>
        <taxon>Pleurostigmophora</taxon>
        <taxon>Geophilomorpha</taxon>
        <taxon>Linotaeniidae</taxon>
        <taxon>Strigamia</taxon>
    </lineage>
</organism>
<reference evidence="14" key="2">
    <citation type="submission" date="2015-02" db="UniProtKB">
        <authorList>
            <consortium name="EnsemblMetazoa"/>
        </authorList>
    </citation>
    <scope>IDENTIFICATION</scope>
</reference>
<dbReference type="EMBL" id="JH431477">
    <property type="status" value="NOT_ANNOTATED_CDS"/>
    <property type="molecule type" value="Genomic_DNA"/>
</dbReference>
<keyword evidence="3 12" id="KW-0813">Transport</keyword>
<evidence type="ECO:0000256" key="5">
    <source>
        <dbReference type="ARBA" id="ARBA00022692"/>
    </source>
</evidence>
<evidence type="ECO:0000256" key="7">
    <source>
        <dbReference type="ARBA" id="ARBA00023053"/>
    </source>
</evidence>
<proteinExistence type="inferred from homology"/>
<name>T1ITA9_STRMM</name>
<evidence type="ECO:0000256" key="6">
    <source>
        <dbReference type="ARBA" id="ARBA00022989"/>
    </source>
</evidence>
<dbReference type="AlphaFoldDB" id="T1ITA9"/>
<dbReference type="GO" id="GO:0016020">
    <property type="term" value="C:membrane"/>
    <property type="evidence" value="ECO:0007669"/>
    <property type="project" value="UniProtKB-SubCell"/>
</dbReference>
<evidence type="ECO:0000256" key="8">
    <source>
        <dbReference type="ARBA" id="ARBA00023065"/>
    </source>
</evidence>
<evidence type="ECO:0000256" key="1">
    <source>
        <dbReference type="ARBA" id="ARBA00004141"/>
    </source>
</evidence>
<accession>T1ITA9</accession>
<keyword evidence="4 12" id="KW-0894">Sodium channel</keyword>
<keyword evidence="5 12" id="KW-0812">Transmembrane</keyword>
<dbReference type="Gene3D" id="1.10.287.770">
    <property type="entry name" value="YojJ-like"/>
    <property type="match status" value="1"/>
</dbReference>
<keyword evidence="9 13" id="KW-0472">Membrane</keyword>
<protein>
    <submittedName>
        <fullName evidence="14">Uncharacterized protein</fullName>
    </submittedName>
</protein>
<keyword evidence="11 12" id="KW-0407">Ion channel</keyword>
<evidence type="ECO:0000256" key="2">
    <source>
        <dbReference type="ARBA" id="ARBA00007193"/>
    </source>
</evidence>
<sequence length="346" mass="39957">MTDKKLPDCSLEPNKSIVADVFENSYRHEISTLASFECGCSRPCQKNFQDKPSGKDFASLNFKVVEESFVRMTEINVYKVSELLADFGGNLGFSLGFSLLSVIEIVHMALLILYKYIRPVRLETNIKKKVIAQINLSKRKTKTMLILPQNNRKVVRTLYYILIFTSALVAIYVSKERITLYLSEPTRFVVFIQENDTLHLPNVIACMDGLLMTKYRKQYAKEIGMNECKIHFIDLMNATIRKKNPSIEDVWRYQTPRIDKLPVNKAVILLCGPCYSFNPFNPHSYSHCIYRIPPERTACRIIMLGVKDITPWNKVNMTTGTCFESDIDQICTPDEYEMWMALIHQD</sequence>
<keyword evidence="8 12" id="KW-0406">Ion transport</keyword>
<evidence type="ECO:0000256" key="12">
    <source>
        <dbReference type="RuleBase" id="RU000679"/>
    </source>
</evidence>
<keyword evidence="10 12" id="KW-0739">Sodium transport</keyword>
<evidence type="ECO:0000256" key="4">
    <source>
        <dbReference type="ARBA" id="ARBA00022461"/>
    </source>
</evidence>
<dbReference type="InterPro" id="IPR001873">
    <property type="entry name" value="ENaC"/>
</dbReference>
<dbReference type="HOGENOM" id="CLU_802467_0_0_1"/>
<evidence type="ECO:0000256" key="11">
    <source>
        <dbReference type="ARBA" id="ARBA00023303"/>
    </source>
</evidence>
<dbReference type="Proteomes" id="UP000014500">
    <property type="component" value="Unassembled WGS sequence"/>
</dbReference>
<comment type="subcellular location">
    <subcellularLocation>
        <location evidence="1">Membrane</location>
        <topology evidence="1">Multi-pass membrane protein</topology>
    </subcellularLocation>
</comment>
<reference evidence="15" key="1">
    <citation type="submission" date="2011-05" db="EMBL/GenBank/DDBJ databases">
        <authorList>
            <person name="Richards S.R."/>
            <person name="Qu J."/>
            <person name="Jiang H."/>
            <person name="Jhangiani S.N."/>
            <person name="Agravi P."/>
            <person name="Goodspeed R."/>
            <person name="Gross S."/>
            <person name="Mandapat C."/>
            <person name="Jackson L."/>
            <person name="Mathew T."/>
            <person name="Pu L."/>
            <person name="Thornton R."/>
            <person name="Saada N."/>
            <person name="Wilczek-Boney K.B."/>
            <person name="Lee S."/>
            <person name="Kovar C."/>
            <person name="Wu Y."/>
            <person name="Scherer S.E."/>
            <person name="Worley K.C."/>
            <person name="Muzny D.M."/>
            <person name="Gibbs R."/>
        </authorList>
    </citation>
    <scope>NUCLEOTIDE SEQUENCE</scope>
    <source>
        <strain evidence="15">Brora</strain>
    </source>
</reference>
<evidence type="ECO:0000256" key="10">
    <source>
        <dbReference type="ARBA" id="ARBA00023201"/>
    </source>
</evidence>
<dbReference type="EnsemblMetazoa" id="SMAR004354-RA">
    <property type="protein sequence ID" value="SMAR004354-PA"/>
    <property type="gene ID" value="SMAR004354"/>
</dbReference>
<dbReference type="GO" id="GO:0005272">
    <property type="term" value="F:sodium channel activity"/>
    <property type="evidence" value="ECO:0007669"/>
    <property type="project" value="UniProtKB-KW"/>
</dbReference>
<comment type="similarity">
    <text evidence="2 12">Belongs to the amiloride-sensitive sodium channel (TC 1.A.6) family.</text>
</comment>
<evidence type="ECO:0000256" key="9">
    <source>
        <dbReference type="ARBA" id="ARBA00023136"/>
    </source>
</evidence>
<evidence type="ECO:0000313" key="15">
    <source>
        <dbReference type="Proteomes" id="UP000014500"/>
    </source>
</evidence>
<feature type="transmembrane region" description="Helical" evidence="13">
    <location>
        <begin position="91"/>
        <end position="114"/>
    </location>
</feature>
<keyword evidence="7" id="KW-0915">Sodium</keyword>
<evidence type="ECO:0000256" key="13">
    <source>
        <dbReference type="SAM" id="Phobius"/>
    </source>
</evidence>
<keyword evidence="6 13" id="KW-1133">Transmembrane helix</keyword>